<gene>
    <name evidence="3" type="ORF">RYX56_00310</name>
</gene>
<name>A0ABU3X4K1_9BACI</name>
<dbReference type="Gene3D" id="2.30.30.40">
    <property type="entry name" value="SH3 Domains"/>
    <property type="match status" value="1"/>
</dbReference>
<protein>
    <submittedName>
        <fullName evidence="3">SH3 domain-containing protein</fullName>
    </submittedName>
</protein>
<dbReference type="Pfam" id="PF07653">
    <property type="entry name" value="SH3_2"/>
    <property type="match status" value="1"/>
</dbReference>
<keyword evidence="4" id="KW-1185">Reference proteome</keyword>
<evidence type="ECO:0000256" key="1">
    <source>
        <dbReference type="ARBA" id="ARBA00022443"/>
    </source>
</evidence>
<dbReference type="SUPFAM" id="SSF50044">
    <property type="entry name" value="SH3-domain"/>
    <property type="match status" value="2"/>
</dbReference>
<reference evidence="3 4" key="1">
    <citation type="submission" date="2023-10" db="EMBL/GenBank/DDBJ databases">
        <title>Screening of Alkalihalobacillus lindianensis BZ-TG-R113 and Its Alleviation of Salt Stress on Rapeseed Growth.</title>
        <authorList>
            <person name="Zhao B."/>
            <person name="Guo T."/>
        </authorList>
    </citation>
    <scope>NUCLEOTIDE SEQUENCE [LARGE SCALE GENOMIC DNA]</scope>
    <source>
        <strain evidence="3 4">BZ-TG-R113</strain>
    </source>
</reference>
<sequence>MTEKNTLYLVLKQHTSNYPNPIKLLEGQKVLVGEKYEGKQEWENWVYCYTIDKCLEGWVPAQIINVHRNRGYIVEDYFAKELDVEVGELLTLHKELNGWFWVERTSNTEEGWIPKENVEKVNKN</sequence>
<accession>A0ABU3X4K1</accession>
<evidence type="ECO:0000259" key="2">
    <source>
        <dbReference type="PROSITE" id="PS50002"/>
    </source>
</evidence>
<evidence type="ECO:0000313" key="3">
    <source>
        <dbReference type="EMBL" id="MDV2682806.1"/>
    </source>
</evidence>
<evidence type="ECO:0000313" key="4">
    <source>
        <dbReference type="Proteomes" id="UP001287282"/>
    </source>
</evidence>
<dbReference type="RefSeq" id="WP_317120144.1">
    <property type="nucleotide sequence ID" value="NZ_JAWJBA010000001.1"/>
</dbReference>
<dbReference type="PROSITE" id="PS50002">
    <property type="entry name" value="SH3"/>
    <property type="match status" value="1"/>
</dbReference>
<feature type="domain" description="SH3" evidence="2">
    <location>
        <begin position="66"/>
        <end position="123"/>
    </location>
</feature>
<dbReference type="InterPro" id="IPR001452">
    <property type="entry name" value="SH3_domain"/>
</dbReference>
<dbReference type="EMBL" id="JAWJBA010000001">
    <property type="protein sequence ID" value="MDV2682806.1"/>
    <property type="molecule type" value="Genomic_DNA"/>
</dbReference>
<dbReference type="InterPro" id="IPR014593">
    <property type="entry name" value="UCP034961_SH3_2"/>
</dbReference>
<dbReference type="PIRSF" id="PIRSF034961">
    <property type="entry name" value="UCP034961_SH3_2"/>
    <property type="match status" value="1"/>
</dbReference>
<keyword evidence="1" id="KW-0728">SH3 domain</keyword>
<dbReference type="InterPro" id="IPR036028">
    <property type="entry name" value="SH3-like_dom_sf"/>
</dbReference>
<proteinExistence type="predicted"/>
<dbReference type="Proteomes" id="UP001287282">
    <property type="component" value="Unassembled WGS sequence"/>
</dbReference>
<dbReference type="SMART" id="SM00326">
    <property type="entry name" value="SH3"/>
    <property type="match status" value="2"/>
</dbReference>
<organism evidence="3 4">
    <name type="scientific">Alkalihalophilus lindianensis</name>
    <dbReference type="NCBI Taxonomy" id="1630542"/>
    <lineage>
        <taxon>Bacteria</taxon>
        <taxon>Bacillati</taxon>
        <taxon>Bacillota</taxon>
        <taxon>Bacilli</taxon>
        <taxon>Bacillales</taxon>
        <taxon>Bacillaceae</taxon>
        <taxon>Alkalihalophilus</taxon>
    </lineage>
</organism>
<comment type="caution">
    <text evidence="3">The sequence shown here is derived from an EMBL/GenBank/DDBJ whole genome shotgun (WGS) entry which is preliminary data.</text>
</comment>